<feature type="coiled-coil region" evidence="1">
    <location>
        <begin position="140"/>
        <end position="276"/>
    </location>
</feature>
<proteinExistence type="predicted"/>
<reference evidence="4" key="1">
    <citation type="submission" date="2021-01" db="EMBL/GenBank/DDBJ databases">
        <authorList>
            <person name="Corre E."/>
            <person name="Pelletier E."/>
            <person name="Niang G."/>
            <person name="Scheremetjew M."/>
            <person name="Finn R."/>
            <person name="Kale V."/>
            <person name="Holt S."/>
            <person name="Cochrane G."/>
            <person name="Meng A."/>
            <person name="Brown T."/>
            <person name="Cohen L."/>
        </authorList>
    </citation>
    <scope>NUCLEOTIDE SEQUENCE</scope>
    <source>
        <strain evidence="4">CCMP3303</strain>
    </source>
</reference>
<evidence type="ECO:0000313" key="4">
    <source>
        <dbReference type="EMBL" id="CAD8375488.1"/>
    </source>
</evidence>
<gene>
    <name evidence="3" type="ORF">MPOL1434_LOCUS8513</name>
    <name evidence="4" type="ORF">MPOL1434_LOCUS8515</name>
</gene>
<dbReference type="AlphaFoldDB" id="A0A6U0KMJ9"/>
<evidence type="ECO:0000256" key="2">
    <source>
        <dbReference type="SAM" id="MobiDB-lite"/>
    </source>
</evidence>
<accession>A0A6U0KMJ9</accession>
<feature type="region of interest" description="Disordered" evidence="2">
    <location>
        <begin position="1"/>
        <end position="20"/>
    </location>
</feature>
<evidence type="ECO:0000313" key="3">
    <source>
        <dbReference type="EMBL" id="CAD8375485.1"/>
    </source>
</evidence>
<organism evidence="4">
    <name type="scientific">Minutocellus polymorphus</name>
    <dbReference type="NCBI Taxonomy" id="265543"/>
    <lineage>
        <taxon>Eukaryota</taxon>
        <taxon>Sar</taxon>
        <taxon>Stramenopiles</taxon>
        <taxon>Ochrophyta</taxon>
        <taxon>Bacillariophyta</taxon>
        <taxon>Mediophyceae</taxon>
        <taxon>Cymatosirophycidae</taxon>
        <taxon>Cymatosirales</taxon>
        <taxon>Cymatosiraceae</taxon>
        <taxon>Minutocellus</taxon>
    </lineage>
</organism>
<dbReference type="EMBL" id="HBEJ01014505">
    <property type="protein sequence ID" value="CAD8375488.1"/>
    <property type="molecule type" value="Transcribed_RNA"/>
</dbReference>
<feature type="compositionally biased region" description="Polar residues" evidence="2">
    <location>
        <begin position="1"/>
        <end position="17"/>
    </location>
</feature>
<dbReference type="EMBL" id="HBEJ01014503">
    <property type="protein sequence ID" value="CAD8375485.1"/>
    <property type="molecule type" value="Transcribed_RNA"/>
</dbReference>
<protein>
    <submittedName>
        <fullName evidence="4">Uncharacterized protein</fullName>
    </submittedName>
</protein>
<sequence length="285" mass="32614">MPDFENLSSPESPSLTSGAVPHELKKLQEQLKERDDLIRSLEATAEESKDTIQRLKSDFVLLRSSYKMKEYTNRKEVERLEEEVAHLNAELGCDGTQSMRRLQISAEEAETQKPRLDGLDESNDVSIERTRSVVDHWMNKTKATKNRKEAEELVESLQAEIIEMKARAHLAASEKDDQIAVLRKEKRDMENQVKSLEKAFKAMNTIAQFDPGTNDPRGARVVTTIDSLERLDQEIGNLRSRLVELEEALQMQTMQLQEEKQKSALLKEALRETRGDRNEIPVALL</sequence>
<name>A0A6U0KMJ9_9STRA</name>
<keyword evidence="1" id="KW-0175">Coiled coil</keyword>
<evidence type="ECO:0000256" key="1">
    <source>
        <dbReference type="SAM" id="Coils"/>
    </source>
</evidence>
<feature type="coiled-coil region" evidence="1">
    <location>
        <begin position="24"/>
        <end position="58"/>
    </location>
</feature>